<dbReference type="SUPFAM" id="SSF53697">
    <property type="entry name" value="SIS domain"/>
    <property type="match status" value="1"/>
</dbReference>
<feature type="binding site" evidence="9">
    <location>
        <begin position="117"/>
        <end position="119"/>
    </location>
    <ligand>
        <name>substrate</name>
    </ligand>
</feature>
<keyword evidence="4 9" id="KW-0963">Cytoplasm</keyword>
<feature type="binding site" evidence="9">
    <location>
        <begin position="91"/>
        <end position="92"/>
    </location>
    <ligand>
        <name>substrate</name>
    </ligand>
</feature>
<name>A0A7K1Y2H3_9SPHI</name>
<keyword evidence="12" id="KW-1185">Reference proteome</keyword>
<dbReference type="PANTHER" id="PTHR30390:SF6">
    <property type="entry name" value="DNAA INITIATOR-ASSOCIATING PROTEIN DIAA"/>
    <property type="match status" value="1"/>
</dbReference>
<protein>
    <recommendedName>
        <fullName evidence="9">Phosphoheptose isomerase</fullName>
        <ecNumber evidence="9">5.3.1.28</ecNumber>
    </recommendedName>
    <alternativeName>
        <fullName evidence="9">Sedoheptulose 7-phosphate isomerase</fullName>
    </alternativeName>
</protein>
<evidence type="ECO:0000313" key="11">
    <source>
        <dbReference type="EMBL" id="MXV17484.1"/>
    </source>
</evidence>
<evidence type="ECO:0000256" key="9">
    <source>
        <dbReference type="HAMAP-Rule" id="MF_00067"/>
    </source>
</evidence>
<keyword evidence="8 9" id="KW-0119">Carbohydrate metabolism</keyword>
<evidence type="ECO:0000256" key="1">
    <source>
        <dbReference type="ARBA" id="ARBA00000348"/>
    </source>
</evidence>
<comment type="caution">
    <text evidence="11">The sequence shown here is derived from an EMBL/GenBank/DDBJ whole genome shotgun (WGS) entry which is preliminary data.</text>
</comment>
<feature type="binding site" evidence="9">
    <location>
        <position position="122"/>
    </location>
    <ligand>
        <name>substrate</name>
    </ligand>
</feature>
<dbReference type="GO" id="GO:0008270">
    <property type="term" value="F:zinc ion binding"/>
    <property type="evidence" value="ECO:0007669"/>
    <property type="project" value="UniProtKB-UniRule"/>
</dbReference>
<keyword evidence="7 9" id="KW-0413">Isomerase</keyword>
<feature type="binding site" evidence="9">
    <location>
        <position position="169"/>
    </location>
    <ligand>
        <name>Zn(2+)</name>
        <dbReference type="ChEBI" id="CHEBI:29105"/>
    </ligand>
</feature>
<evidence type="ECO:0000313" key="12">
    <source>
        <dbReference type="Proteomes" id="UP000451233"/>
    </source>
</evidence>
<dbReference type="InterPro" id="IPR035461">
    <property type="entry name" value="GmhA/DiaA"/>
</dbReference>
<dbReference type="UniPathway" id="UPA00041">
    <property type="reaction ID" value="UER00436"/>
</dbReference>
<dbReference type="PANTHER" id="PTHR30390">
    <property type="entry name" value="SEDOHEPTULOSE 7-PHOSPHATE ISOMERASE / DNAA INITIATOR-ASSOCIATING FACTOR FOR REPLICATION INITIATION"/>
    <property type="match status" value="1"/>
</dbReference>
<evidence type="ECO:0000256" key="8">
    <source>
        <dbReference type="ARBA" id="ARBA00023277"/>
    </source>
</evidence>
<evidence type="ECO:0000259" key="10">
    <source>
        <dbReference type="PROSITE" id="PS51464"/>
    </source>
</evidence>
<dbReference type="InterPro" id="IPR001347">
    <property type="entry name" value="SIS_dom"/>
</dbReference>
<dbReference type="Pfam" id="PF13580">
    <property type="entry name" value="SIS_2"/>
    <property type="match status" value="1"/>
</dbReference>
<evidence type="ECO:0000256" key="3">
    <source>
        <dbReference type="ARBA" id="ARBA00009894"/>
    </source>
</evidence>
<feature type="binding site" evidence="9">
    <location>
        <position position="169"/>
    </location>
    <ligand>
        <name>substrate</name>
    </ligand>
</feature>
<feature type="binding site" evidence="9">
    <location>
        <position position="58"/>
    </location>
    <ligand>
        <name>Zn(2+)</name>
        <dbReference type="ChEBI" id="CHEBI:29105"/>
    </ligand>
</feature>
<comment type="subcellular location">
    <subcellularLocation>
        <location evidence="2 9">Cytoplasm</location>
    </subcellularLocation>
</comment>
<organism evidence="11 12">
    <name type="scientific">Hufsiella ginkgonis</name>
    <dbReference type="NCBI Taxonomy" id="2695274"/>
    <lineage>
        <taxon>Bacteria</taxon>
        <taxon>Pseudomonadati</taxon>
        <taxon>Bacteroidota</taxon>
        <taxon>Sphingobacteriia</taxon>
        <taxon>Sphingobacteriales</taxon>
        <taxon>Sphingobacteriaceae</taxon>
        <taxon>Hufsiella</taxon>
    </lineage>
</organism>
<dbReference type="InterPro" id="IPR004515">
    <property type="entry name" value="Phosphoheptose_Isoase"/>
</dbReference>
<dbReference type="GO" id="GO:0008968">
    <property type="term" value="F:D-sedoheptulose 7-phosphate isomerase activity"/>
    <property type="evidence" value="ECO:0007669"/>
    <property type="project" value="UniProtKB-UniRule"/>
</dbReference>
<evidence type="ECO:0000256" key="7">
    <source>
        <dbReference type="ARBA" id="ARBA00023235"/>
    </source>
</evidence>
<dbReference type="AlphaFoldDB" id="A0A7K1Y2H3"/>
<proteinExistence type="inferred from homology"/>
<dbReference type="InterPro" id="IPR050099">
    <property type="entry name" value="SIS_GmhA/DiaA_subfam"/>
</dbReference>
<dbReference type="EMBL" id="WVHS01000005">
    <property type="protein sequence ID" value="MXV17484.1"/>
    <property type="molecule type" value="Genomic_DNA"/>
</dbReference>
<reference evidence="11 12" key="1">
    <citation type="submission" date="2019-11" db="EMBL/GenBank/DDBJ databases">
        <title>Pedobacter sp. HMF7056 Genome sequencing and assembly.</title>
        <authorList>
            <person name="Kang H."/>
            <person name="Kim H."/>
            <person name="Joh K."/>
        </authorList>
    </citation>
    <scope>NUCLEOTIDE SEQUENCE [LARGE SCALE GENOMIC DNA]</scope>
    <source>
        <strain evidence="11 12">HMF7056</strain>
    </source>
</reference>
<dbReference type="GO" id="GO:0005975">
    <property type="term" value="P:carbohydrate metabolic process"/>
    <property type="evidence" value="ECO:0007669"/>
    <property type="project" value="UniProtKB-UniRule"/>
</dbReference>
<feature type="domain" description="SIS" evidence="10">
    <location>
        <begin position="34"/>
        <end position="191"/>
    </location>
</feature>
<dbReference type="CDD" id="cd05006">
    <property type="entry name" value="SIS_GmhA"/>
    <property type="match status" value="1"/>
</dbReference>
<dbReference type="Proteomes" id="UP000451233">
    <property type="component" value="Unassembled WGS sequence"/>
</dbReference>
<comment type="cofactor">
    <cofactor evidence="9">
        <name>Zn(2+)</name>
        <dbReference type="ChEBI" id="CHEBI:29105"/>
    </cofactor>
    <text evidence="9">Binds 1 zinc ion per subunit.</text>
</comment>
<evidence type="ECO:0000256" key="5">
    <source>
        <dbReference type="ARBA" id="ARBA00022723"/>
    </source>
</evidence>
<comment type="function">
    <text evidence="9">Catalyzes the isomerization of sedoheptulose 7-phosphate in D-glycero-D-manno-heptose 7-phosphate.</text>
</comment>
<evidence type="ECO:0000256" key="4">
    <source>
        <dbReference type="ARBA" id="ARBA00022490"/>
    </source>
</evidence>
<dbReference type="GO" id="GO:0005737">
    <property type="term" value="C:cytoplasm"/>
    <property type="evidence" value="ECO:0007669"/>
    <property type="project" value="UniProtKB-SubCell"/>
</dbReference>
<dbReference type="Gene3D" id="3.40.50.10490">
    <property type="entry name" value="Glucose-6-phosphate isomerase like protein, domain 1"/>
    <property type="match status" value="1"/>
</dbReference>
<dbReference type="GO" id="GO:2001061">
    <property type="term" value="P:D-glycero-D-manno-heptose 7-phosphate biosynthetic process"/>
    <property type="evidence" value="ECO:0007669"/>
    <property type="project" value="UniProtKB-UniPathway"/>
</dbReference>
<evidence type="ECO:0000256" key="6">
    <source>
        <dbReference type="ARBA" id="ARBA00022833"/>
    </source>
</evidence>
<dbReference type="RefSeq" id="WP_160908487.1">
    <property type="nucleotide sequence ID" value="NZ_WVHS01000005.1"/>
</dbReference>
<dbReference type="EC" id="5.3.1.28" evidence="9"/>
<feature type="binding site" evidence="9">
    <location>
        <position position="62"/>
    </location>
    <ligand>
        <name>substrate</name>
    </ligand>
</feature>
<keyword evidence="5 9" id="KW-0479">Metal-binding</keyword>
<dbReference type="NCBIfam" id="TIGR00441">
    <property type="entry name" value="gmhA"/>
    <property type="match status" value="1"/>
</dbReference>
<feature type="binding site" evidence="9">
    <location>
        <position position="62"/>
    </location>
    <ligand>
        <name>Zn(2+)</name>
        <dbReference type="ChEBI" id="CHEBI:29105"/>
    </ligand>
</feature>
<comment type="catalytic activity">
    <reaction evidence="1 9">
        <text>2 D-sedoheptulose 7-phosphate = D-glycero-alpha-D-manno-heptose 7-phosphate + D-glycero-beta-D-manno-heptose 7-phosphate</text>
        <dbReference type="Rhea" id="RHEA:27489"/>
        <dbReference type="ChEBI" id="CHEBI:57483"/>
        <dbReference type="ChEBI" id="CHEBI:60203"/>
        <dbReference type="ChEBI" id="CHEBI:60204"/>
        <dbReference type="EC" id="5.3.1.28"/>
    </reaction>
</comment>
<feature type="binding site" evidence="9">
    <location>
        <position position="177"/>
    </location>
    <ligand>
        <name>Zn(2+)</name>
        <dbReference type="ChEBI" id="CHEBI:29105"/>
    </ligand>
</feature>
<comment type="similarity">
    <text evidence="3 9">Belongs to the SIS family. GmhA subfamily.</text>
</comment>
<sequence>MTSPTFNDSITELQETLRASTALAPAVHAAGSAIIQSLKNGGKLLTCGNGGSAADALHLSEELVGRYKTERRALPAICLNADVTALTCIGNDYGYDRIFSRQVEALAKTGDVLVGFSTSGNSPNVLAAFEAAKLKGTITILLSGKDGGQMKDTCHHEIIIPSNTTARIQEIHTLILHQWLEAIDSADWSAL</sequence>
<comment type="pathway">
    <text evidence="9">Carbohydrate biosynthesis; D-glycero-D-manno-heptose 7-phosphate biosynthesis; D-glycero-alpha-D-manno-heptose 7-phosphate and D-glycero-beta-D-manno-heptose 7-phosphate from sedoheptulose 7-phosphate: step 1/1.</text>
</comment>
<dbReference type="HAMAP" id="MF_00067">
    <property type="entry name" value="GmhA"/>
    <property type="match status" value="1"/>
</dbReference>
<dbReference type="GO" id="GO:0097367">
    <property type="term" value="F:carbohydrate derivative binding"/>
    <property type="evidence" value="ECO:0007669"/>
    <property type="project" value="InterPro"/>
</dbReference>
<dbReference type="InterPro" id="IPR046348">
    <property type="entry name" value="SIS_dom_sf"/>
</dbReference>
<dbReference type="PROSITE" id="PS51464">
    <property type="entry name" value="SIS"/>
    <property type="match status" value="1"/>
</dbReference>
<feature type="binding site" evidence="9">
    <location>
        <begin position="49"/>
        <end position="51"/>
    </location>
    <ligand>
        <name>substrate</name>
    </ligand>
</feature>
<evidence type="ECO:0000256" key="2">
    <source>
        <dbReference type="ARBA" id="ARBA00004496"/>
    </source>
</evidence>
<gene>
    <name evidence="9 11" type="primary">gmhA</name>
    <name evidence="11" type="ORF">GS398_19450</name>
</gene>
<comment type="miscellaneous">
    <text evidence="9">The reaction produces a racemic mixture of D-glycero-alpha-D-manno-heptose 7-phosphate and D-glycero-beta-D-manno-heptose 7-phosphate.</text>
</comment>
<keyword evidence="6 9" id="KW-0862">Zinc</keyword>
<accession>A0A7K1Y2H3</accession>